<sequence>MSRFLKNNTALIIGRGSFFFVFVGHSANCLTFLLQPAEAYN</sequence>
<reference evidence="2" key="1">
    <citation type="journal article" date="2021" name="Proc. Natl. Acad. Sci. U.S.A.">
        <title>A Catalog of Tens of Thousands of Viruses from Human Metagenomes Reveals Hidden Associations with Chronic Diseases.</title>
        <authorList>
            <person name="Tisza M.J."/>
            <person name="Buck C.B."/>
        </authorList>
    </citation>
    <scope>NUCLEOTIDE SEQUENCE</scope>
    <source>
        <strain evidence="2">Ctvod4</strain>
    </source>
</reference>
<protein>
    <submittedName>
        <fullName evidence="2">Uncharacterized protein</fullName>
    </submittedName>
</protein>
<evidence type="ECO:0000313" key="2">
    <source>
        <dbReference type="EMBL" id="DAD70622.1"/>
    </source>
</evidence>
<accession>A0A8S5LKY5</accession>
<keyword evidence="1" id="KW-1133">Transmembrane helix</keyword>
<keyword evidence="1" id="KW-0472">Membrane</keyword>
<proteinExistence type="predicted"/>
<keyword evidence="1" id="KW-0812">Transmembrane</keyword>
<feature type="transmembrane region" description="Helical" evidence="1">
    <location>
        <begin position="12"/>
        <end position="34"/>
    </location>
</feature>
<dbReference type="EMBL" id="BK015869">
    <property type="protein sequence ID" value="DAD70622.1"/>
    <property type="molecule type" value="Genomic_DNA"/>
</dbReference>
<evidence type="ECO:0000256" key="1">
    <source>
        <dbReference type="SAM" id="Phobius"/>
    </source>
</evidence>
<name>A0A8S5LKY5_9CAUD</name>
<organism evidence="2">
    <name type="scientific">Siphoviridae sp. ctvod4</name>
    <dbReference type="NCBI Taxonomy" id="2827595"/>
    <lineage>
        <taxon>Viruses</taxon>
        <taxon>Duplodnaviria</taxon>
        <taxon>Heunggongvirae</taxon>
        <taxon>Uroviricota</taxon>
        <taxon>Caudoviricetes</taxon>
    </lineage>
</organism>